<dbReference type="RefSeq" id="XP_026097041.1">
    <property type="nucleotide sequence ID" value="XM_026241256.1"/>
</dbReference>
<evidence type="ECO:0000313" key="3">
    <source>
        <dbReference type="RefSeq" id="XP_026097041.1"/>
    </source>
</evidence>
<name>A0A6P6MLW3_CARAU</name>
<accession>A0A6P6MLW3</accession>
<gene>
    <name evidence="3" type="primary">LOC113068523</name>
</gene>
<feature type="region of interest" description="Disordered" evidence="1">
    <location>
        <begin position="95"/>
        <end position="115"/>
    </location>
</feature>
<reference evidence="2" key="1">
    <citation type="submission" date="2024-06" db="UniProtKB">
        <authorList>
            <consortium name="RefSeq"/>
        </authorList>
    </citation>
    <scope>NUCLEOTIDE SEQUENCE [LARGE SCALE GENOMIC DNA]</scope>
    <source>
        <strain evidence="2">Wakin</strain>
    </source>
</reference>
<feature type="compositionally biased region" description="Basic and acidic residues" evidence="1">
    <location>
        <begin position="100"/>
        <end position="115"/>
    </location>
</feature>
<dbReference type="Proteomes" id="UP000515129">
    <property type="component" value="Linkage group LG45M"/>
</dbReference>
<sequence length="115" mass="13047">MPPNKCIFGFEGKFTVFSFTNNPALHEQWMQFVVTSSIDGIKCVCVFWSLSDGCFMNKAQVDAGFANRLLLKHGAVPVIKEPIHSGFHLLTSSFHRPRKQPGEQTHEEKITPQWL</sequence>
<evidence type="ECO:0000256" key="1">
    <source>
        <dbReference type="SAM" id="MobiDB-lite"/>
    </source>
</evidence>
<keyword evidence="2" id="KW-1185">Reference proteome</keyword>
<organism evidence="2 3">
    <name type="scientific">Carassius auratus</name>
    <name type="common">Goldfish</name>
    <dbReference type="NCBI Taxonomy" id="7957"/>
    <lineage>
        <taxon>Eukaryota</taxon>
        <taxon>Metazoa</taxon>
        <taxon>Chordata</taxon>
        <taxon>Craniata</taxon>
        <taxon>Vertebrata</taxon>
        <taxon>Euteleostomi</taxon>
        <taxon>Actinopterygii</taxon>
        <taxon>Neopterygii</taxon>
        <taxon>Teleostei</taxon>
        <taxon>Ostariophysi</taxon>
        <taxon>Cypriniformes</taxon>
        <taxon>Cyprinidae</taxon>
        <taxon>Cyprininae</taxon>
        <taxon>Carassius</taxon>
    </lineage>
</organism>
<proteinExistence type="predicted"/>
<reference evidence="3" key="2">
    <citation type="submission" date="2025-08" db="UniProtKB">
        <authorList>
            <consortium name="RefSeq"/>
        </authorList>
    </citation>
    <scope>IDENTIFICATION</scope>
    <source>
        <strain evidence="3">Wakin</strain>
        <tissue evidence="3">Muscle</tissue>
    </source>
</reference>
<dbReference type="GeneID" id="113068523"/>
<dbReference type="AlphaFoldDB" id="A0A6P6MLW3"/>
<evidence type="ECO:0000313" key="2">
    <source>
        <dbReference type="Proteomes" id="UP000515129"/>
    </source>
</evidence>
<protein>
    <submittedName>
        <fullName evidence="3">Uncharacterized protein LOC113068523 isoform X2</fullName>
    </submittedName>
</protein>